<keyword evidence="2" id="KW-1185">Reference proteome</keyword>
<dbReference type="Proteomes" id="UP000193083">
    <property type="component" value="Unassembled WGS sequence"/>
</dbReference>
<dbReference type="AlphaFoldDB" id="A0A1X7PUY5"/>
<reference evidence="1 2" key="1">
    <citation type="submission" date="2017-04" db="EMBL/GenBank/DDBJ databases">
        <authorList>
            <person name="Afonso C.L."/>
            <person name="Miller P.J."/>
            <person name="Scott M.A."/>
            <person name="Spackman E."/>
            <person name="Goraichik I."/>
            <person name="Dimitrov K.M."/>
            <person name="Suarez D.L."/>
            <person name="Swayne D.E."/>
        </authorList>
    </citation>
    <scope>NUCLEOTIDE SEQUENCE [LARGE SCALE GENOMIC DNA]</scope>
    <source>
        <strain evidence="1 2">B5P</strain>
    </source>
</reference>
<organism evidence="1 2">
    <name type="scientific">Mesorhizobium australicum</name>
    <dbReference type="NCBI Taxonomy" id="536018"/>
    <lineage>
        <taxon>Bacteria</taxon>
        <taxon>Pseudomonadati</taxon>
        <taxon>Pseudomonadota</taxon>
        <taxon>Alphaproteobacteria</taxon>
        <taxon>Hyphomicrobiales</taxon>
        <taxon>Phyllobacteriaceae</taxon>
        <taxon>Mesorhizobium</taxon>
    </lineage>
</organism>
<dbReference type="EMBL" id="FXBL01000004">
    <property type="protein sequence ID" value="SMH55847.1"/>
    <property type="molecule type" value="Genomic_DNA"/>
</dbReference>
<protein>
    <submittedName>
        <fullName evidence="1">Uncharacterized protein</fullName>
    </submittedName>
</protein>
<gene>
    <name evidence="1" type="ORF">SAMN02982922_5399</name>
</gene>
<proteinExistence type="predicted"/>
<evidence type="ECO:0000313" key="2">
    <source>
        <dbReference type="Proteomes" id="UP000193083"/>
    </source>
</evidence>
<evidence type="ECO:0000313" key="1">
    <source>
        <dbReference type="EMBL" id="SMH55847.1"/>
    </source>
</evidence>
<dbReference type="OrthoDB" id="8100918at2"/>
<accession>A0A1X7PUY5</accession>
<dbReference type="RefSeq" id="WP_139832402.1">
    <property type="nucleotide sequence ID" value="NZ_FXBL01000004.1"/>
</dbReference>
<sequence length="170" mass="17963">MLSINTVSSTRTALVLLAGRAETRHVFASKTAAGVGPSPGGNVTPLVGDALLQIADLTARLGADSASVRPQAQLEGVNFEDKVMSWLSRIYEDDEGFQQAVANGTLNVQRAVDVEALGFRSYIVDVQKNGNHLGSAGAVTVNKQYLSDLRASGGNHIVGTAEGQDYYVTW</sequence>
<name>A0A1X7PUY5_9HYPH</name>